<dbReference type="EMBL" id="CP020370">
    <property type="protein sequence ID" value="AUB82224.1"/>
    <property type="molecule type" value="Genomic_DNA"/>
</dbReference>
<evidence type="ECO:0000256" key="2">
    <source>
        <dbReference type="ARBA" id="ARBA00022801"/>
    </source>
</evidence>
<name>A0A2K8U9H6_9GAMM</name>
<dbReference type="InterPro" id="IPR029132">
    <property type="entry name" value="CBAH/NAAA_C"/>
</dbReference>
<dbReference type="PANTHER" id="PTHR35527">
    <property type="entry name" value="CHOLOYLGLYCINE HYDROLASE"/>
    <property type="match status" value="1"/>
</dbReference>
<dbReference type="Pfam" id="PF02275">
    <property type="entry name" value="CBAH"/>
    <property type="match status" value="1"/>
</dbReference>
<dbReference type="PANTHER" id="PTHR35527:SF2">
    <property type="entry name" value="HYDROLASE"/>
    <property type="match status" value="1"/>
</dbReference>
<feature type="domain" description="Choloylglycine hydrolase/NAAA C-terminal" evidence="4">
    <location>
        <begin position="29"/>
        <end position="71"/>
    </location>
</feature>
<dbReference type="RefSeq" id="WP_100919961.1">
    <property type="nucleotide sequence ID" value="NZ_CP020370.1"/>
</dbReference>
<evidence type="ECO:0000259" key="4">
    <source>
        <dbReference type="Pfam" id="PF02275"/>
    </source>
</evidence>
<keyword evidence="3" id="KW-0732">Signal</keyword>
<proteinExistence type="inferred from homology"/>
<accession>A0A2K8U9H6</accession>
<keyword evidence="6" id="KW-1185">Reference proteome</keyword>
<dbReference type="SUPFAM" id="SSF56235">
    <property type="entry name" value="N-terminal nucleophile aminohydrolases (Ntn hydrolases)"/>
    <property type="match status" value="1"/>
</dbReference>
<dbReference type="Proteomes" id="UP000232638">
    <property type="component" value="Chromosome"/>
</dbReference>
<organism evidence="5 6">
    <name type="scientific">Candidatus Thiodictyon syntrophicum</name>
    <dbReference type="NCBI Taxonomy" id="1166950"/>
    <lineage>
        <taxon>Bacteria</taxon>
        <taxon>Pseudomonadati</taxon>
        <taxon>Pseudomonadota</taxon>
        <taxon>Gammaproteobacteria</taxon>
        <taxon>Chromatiales</taxon>
        <taxon>Chromatiaceae</taxon>
        <taxon>Thiodictyon</taxon>
    </lineage>
</organism>
<evidence type="ECO:0000256" key="3">
    <source>
        <dbReference type="SAM" id="SignalP"/>
    </source>
</evidence>
<sequence>MTFQLIGRAALAVFAAGALGLVCAPAPACTTFRIQSQDGAWLIGRSMEFGMSLDSQVMLVPRGYRLTSTRPDLKPGMDWTVKHGFAGINALGKDLSTLAIFAVGRRPRA</sequence>
<dbReference type="Gene3D" id="3.60.60.10">
    <property type="entry name" value="Penicillin V Acylase, Chain A"/>
    <property type="match status" value="1"/>
</dbReference>
<comment type="similarity">
    <text evidence="1">Belongs to the peptidase C59 family.</text>
</comment>
<reference evidence="5 6" key="1">
    <citation type="submission" date="2017-03" db="EMBL/GenBank/DDBJ databases">
        <title>Complete genome sequence of Candidatus 'Thiodictyon syntrophicum' sp. nov. strain Cad16T, a photolithoautotroph purple sulfur bacterium isolated from an alpine meromictic lake.</title>
        <authorList>
            <person name="Luedin S.M."/>
            <person name="Pothier J.F."/>
            <person name="Danza F."/>
            <person name="Storelli N."/>
            <person name="Wittwer M."/>
            <person name="Tonolla M."/>
        </authorList>
    </citation>
    <scope>NUCLEOTIDE SEQUENCE [LARGE SCALE GENOMIC DNA]</scope>
    <source>
        <strain evidence="5 6">Cad16T</strain>
    </source>
</reference>
<dbReference type="InterPro" id="IPR052193">
    <property type="entry name" value="Peptidase_C59"/>
</dbReference>
<evidence type="ECO:0000256" key="1">
    <source>
        <dbReference type="ARBA" id="ARBA00006625"/>
    </source>
</evidence>
<feature type="chain" id="PRO_5014603515" description="Choloylglycine hydrolase/NAAA C-terminal domain-containing protein" evidence="3">
    <location>
        <begin position="29"/>
        <end position="109"/>
    </location>
</feature>
<dbReference type="InterPro" id="IPR029055">
    <property type="entry name" value="Ntn_hydrolases_N"/>
</dbReference>
<dbReference type="AlphaFoldDB" id="A0A2K8U9H6"/>
<keyword evidence="2" id="KW-0378">Hydrolase</keyword>
<gene>
    <name evidence="5" type="ORF">THSYN_15555</name>
</gene>
<evidence type="ECO:0000313" key="5">
    <source>
        <dbReference type="EMBL" id="AUB82224.1"/>
    </source>
</evidence>
<evidence type="ECO:0000313" key="6">
    <source>
        <dbReference type="Proteomes" id="UP000232638"/>
    </source>
</evidence>
<protein>
    <recommendedName>
        <fullName evidence="4">Choloylglycine hydrolase/NAAA C-terminal domain-containing protein</fullName>
    </recommendedName>
</protein>
<dbReference type="KEGG" id="tsy:THSYN_15555"/>
<dbReference type="OrthoDB" id="1265391at2"/>
<dbReference type="GO" id="GO:0016787">
    <property type="term" value="F:hydrolase activity"/>
    <property type="evidence" value="ECO:0007669"/>
    <property type="project" value="UniProtKB-KW"/>
</dbReference>
<feature type="signal peptide" evidence="3">
    <location>
        <begin position="1"/>
        <end position="28"/>
    </location>
</feature>